<proteinExistence type="inferred from homology"/>
<dbReference type="Proteomes" id="UP000580891">
    <property type="component" value="Unassembled WGS sequence"/>
</dbReference>
<keyword evidence="6" id="KW-1185">Reference proteome</keyword>
<dbReference type="InterPro" id="IPR020476">
    <property type="entry name" value="Nudix_hydrolase"/>
</dbReference>
<gene>
    <name evidence="5" type="ORF">HNQ85_000553</name>
</gene>
<dbReference type="PANTHER" id="PTHR43046">
    <property type="entry name" value="GDP-MANNOSE MANNOSYL HYDROLASE"/>
    <property type="match status" value="1"/>
</dbReference>
<dbReference type="AlphaFoldDB" id="A0A7W0BU82"/>
<dbReference type="PROSITE" id="PS51462">
    <property type="entry name" value="NUDIX"/>
    <property type="match status" value="1"/>
</dbReference>
<organism evidence="5 6">
    <name type="scientific">[Anoxybacillus] calidus</name>
    <dbReference type="NCBI Taxonomy" id="575178"/>
    <lineage>
        <taxon>Bacteria</taxon>
        <taxon>Bacillati</taxon>
        <taxon>Bacillota</taxon>
        <taxon>Bacilli</taxon>
        <taxon>Bacillales</taxon>
        <taxon>Anoxybacillaceae</taxon>
        <taxon>Paranoxybacillus</taxon>
    </lineage>
</organism>
<dbReference type="PROSITE" id="PS00893">
    <property type="entry name" value="NUDIX_BOX"/>
    <property type="match status" value="1"/>
</dbReference>
<dbReference type="InterPro" id="IPR000086">
    <property type="entry name" value="NUDIX_hydrolase_dom"/>
</dbReference>
<accession>A0A7W0BU82</accession>
<evidence type="ECO:0000313" key="5">
    <source>
        <dbReference type="EMBL" id="MBA2870295.1"/>
    </source>
</evidence>
<dbReference type="PANTHER" id="PTHR43046:SF2">
    <property type="entry name" value="8-OXO-DGTP DIPHOSPHATASE-RELATED"/>
    <property type="match status" value="1"/>
</dbReference>
<feature type="domain" description="Nudix hydrolase" evidence="4">
    <location>
        <begin position="106"/>
        <end position="225"/>
    </location>
</feature>
<comment type="caution">
    <text evidence="5">The sequence shown here is derived from an EMBL/GenBank/DDBJ whole genome shotgun (WGS) entry which is preliminary data.</text>
</comment>
<dbReference type="SUPFAM" id="SSF55811">
    <property type="entry name" value="Nudix"/>
    <property type="match status" value="1"/>
</dbReference>
<dbReference type="InterPro" id="IPR012577">
    <property type="entry name" value="NIPSNAP"/>
</dbReference>
<evidence type="ECO:0000256" key="2">
    <source>
        <dbReference type="ARBA" id="ARBA00022801"/>
    </source>
</evidence>
<comment type="cofactor">
    <cofactor evidence="1">
        <name>Mg(2+)</name>
        <dbReference type="ChEBI" id="CHEBI:18420"/>
    </cofactor>
</comment>
<dbReference type="PRINTS" id="PR00502">
    <property type="entry name" value="NUDIXFAMILY"/>
</dbReference>
<dbReference type="Gene3D" id="3.90.79.10">
    <property type="entry name" value="Nucleoside Triphosphate Pyrophosphohydrolase"/>
    <property type="match status" value="1"/>
</dbReference>
<dbReference type="GO" id="GO:0016787">
    <property type="term" value="F:hydrolase activity"/>
    <property type="evidence" value="ECO:0007669"/>
    <property type="project" value="UniProtKB-KW"/>
</dbReference>
<dbReference type="InterPro" id="IPR020084">
    <property type="entry name" value="NUDIX_hydrolase_CS"/>
</dbReference>
<evidence type="ECO:0000256" key="1">
    <source>
        <dbReference type="ARBA" id="ARBA00001946"/>
    </source>
</evidence>
<dbReference type="Pfam" id="PF07978">
    <property type="entry name" value="NIPSNAP"/>
    <property type="match status" value="1"/>
</dbReference>
<dbReference type="RefSeq" id="WP_181535956.1">
    <property type="nucleotide sequence ID" value="NZ_JACDUU010000001.1"/>
</dbReference>
<dbReference type="SUPFAM" id="SSF54909">
    <property type="entry name" value="Dimeric alpha+beta barrel"/>
    <property type="match status" value="1"/>
</dbReference>
<evidence type="ECO:0000256" key="3">
    <source>
        <dbReference type="RuleBase" id="RU003476"/>
    </source>
</evidence>
<evidence type="ECO:0000313" key="6">
    <source>
        <dbReference type="Proteomes" id="UP000580891"/>
    </source>
</evidence>
<dbReference type="InterPro" id="IPR011008">
    <property type="entry name" value="Dimeric_a/b-barrel"/>
</dbReference>
<keyword evidence="2 3" id="KW-0378">Hydrolase</keyword>
<dbReference type="Gene3D" id="3.30.70.100">
    <property type="match status" value="1"/>
</dbReference>
<reference evidence="5 6" key="1">
    <citation type="submission" date="2020-07" db="EMBL/GenBank/DDBJ databases">
        <title>Genomic Encyclopedia of Type Strains, Phase IV (KMG-IV): sequencing the most valuable type-strain genomes for metagenomic binning, comparative biology and taxonomic classification.</title>
        <authorList>
            <person name="Goeker M."/>
        </authorList>
    </citation>
    <scope>NUCLEOTIDE SEQUENCE [LARGE SCALE GENOMIC DNA]</scope>
    <source>
        <strain evidence="5 6">DSM 25220</strain>
    </source>
</reference>
<dbReference type="EMBL" id="JACDUU010000001">
    <property type="protein sequence ID" value="MBA2870295.1"/>
    <property type="molecule type" value="Genomic_DNA"/>
</dbReference>
<sequence length="254" mass="29582">MIYKRKTYRVLPEKVSEFTTFFDEYLLPNQLKNGAKLIGRWITETKDEIIELWEYPSYEEYLKIEERVRNDEMYQQAQSQLQKLGNLYLDNRQDFLESTGTYSFPKHTVTVSGYITNEQQETLLVKTYWRSDTWELPGGAVDEGETLDLALCREIFEETGISVKLLGVTGVYSNGSTVSVVFRGEYNGGNLKTSTETKDVRFLKIDSSNVMQYITRPKFRSRVLDAMKGHCIPYEAFKVRPYELLERLDGSFRA</sequence>
<comment type="similarity">
    <text evidence="3">Belongs to the Nudix hydrolase family.</text>
</comment>
<evidence type="ECO:0000259" key="4">
    <source>
        <dbReference type="PROSITE" id="PS51462"/>
    </source>
</evidence>
<dbReference type="InterPro" id="IPR015797">
    <property type="entry name" value="NUDIX_hydrolase-like_dom_sf"/>
</dbReference>
<name>A0A7W0BU82_9BACL</name>
<protein>
    <submittedName>
        <fullName evidence="5">ADP-ribose pyrophosphatase YjhB (NUDIX family)</fullName>
    </submittedName>
</protein>
<dbReference type="CDD" id="cd02883">
    <property type="entry name" value="NUDIX_Hydrolase"/>
    <property type="match status" value="1"/>
</dbReference>
<dbReference type="Pfam" id="PF00293">
    <property type="entry name" value="NUDIX"/>
    <property type="match status" value="1"/>
</dbReference>